<evidence type="ECO:0000256" key="1">
    <source>
        <dbReference type="ARBA" id="ARBA00010201"/>
    </source>
</evidence>
<dbReference type="GO" id="GO:0003677">
    <property type="term" value="F:DNA binding"/>
    <property type="evidence" value="ECO:0007669"/>
    <property type="project" value="UniProtKB-KW"/>
</dbReference>
<dbReference type="AlphaFoldDB" id="A0A1Q8ZLE7"/>
<protein>
    <submittedName>
        <fullName evidence="3">DNA-binding protein</fullName>
    </submittedName>
</protein>
<dbReference type="PANTHER" id="PTHR31423:SF3">
    <property type="entry name" value="PROLYL-TRNA SYNTHETASE ASSOCIATED DOMAIN-CONTAINING PROTEIN 1-RELATED"/>
    <property type="match status" value="1"/>
</dbReference>
<dbReference type="OrthoDB" id="5145315at2"/>
<dbReference type="EMBL" id="MKIM01000031">
    <property type="protein sequence ID" value="OLP42705.1"/>
    <property type="molecule type" value="Genomic_DNA"/>
</dbReference>
<dbReference type="Pfam" id="PF04073">
    <property type="entry name" value="tRNA_edit"/>
    <property type="match status" value="1"/>
</dbReference>
<keyword evidence="4" id="KW-1185">Reference proteome</keyword>
<proteinExistence type="inferred from homology"/>
<evidence type="ECO:0000259" key="2">
    <source>
        <dbReference type="Pfam" id="PF04073"/>
    </source>
</evidence>
<dbReference type="STRING" id="1867956.BJF95_00805"/>
<evidence type="ECO:0000313" key="4">
    <source>
        <dbReference type="Proteomes" id="UP000186894"/>
    </source>
</evidence>
<dbReference type="InterPro" id="IPR036754">
    <property type="entry name" value="YbaK/aa-tRNA-synt-asso_dom_sf"/>
</dbReference>
<dbReference type="Gene3D" id="3.90.960.10">
    <property type="entry name" value="YbaK/aminoacyl-tRNA synthetase-associated domain"/>
    <property type="match status" value="1"/>
</dbReference>
<dbReference type="Proteomes" id="UP000186894">
    <property type="component" value="Unassembled WGS sequence"/>
</dbReference>
<evidence type="ECO:0000313" key="3">
    <source>
        <dbReference type="EMBL" id="OLP42705.1"/>
    </source>
</evidence>
<comment type="caution">
    <text evidence="3">The sequence shown here is derived from an EMBL/GenBank/DDBJ whole genome shotgun (WGS) entry which is preliminary data.</text>
</comment>
<sequence length="173" mass="18883">MTDITPKTPEDLYQYLDSLGIAHSTKSHPPVFTVAESSSLRDEIPGGHTKNLFVKDRKDQFFLLTVEEHASVDLKTVHTIIGAASKVSFGKPEKLMEYLGVIPGSVTAFGAINDVGHNVTFVLDETLMEEDIINCHPLSNDATTSIGRDELVRFLEATGHKPLILPVALKVTA</sequence>
<reference evidence="3 4" key="1">
    <citation type="submission" date="2016-09" db="EMBL/GenBank/DDBJ databases">
        <title>Rhizobium oryziradicis sp. nov., isolated from the root of rice.</title>
        <authorList>
            <person name="Zhao J."/>
            <person name="Zhang X."/>
        </authorList>
    </citation>
    <scope>NUCLEOTIDE SEQUENCE [LARGE SCALE GENOMIC DNA]</scope>
    <source>
        <strain evidence="3 4">N19</strain>
    </source>
</reference>
<name>A0A1Q8ZLE7_9HYPH</name>
<dbReference type="SUPFAM" id="SSF55826">
    <property type="entry name" value="YbaK/ProRS associated domain"/>
    <property type="match status" value="1"/>
</dbReference>
<accession>A0A1Q8ZLE7</accession>
<organism evidence="3 4">
    <name type="scientific">Rhizobium oryziradicis</name>
    <dbReference type="NCBI Taxonomy" id="1867956"/>
    <lineage>
        <taxon>Bacteria</taxon>
        <taxon>Pseudomonadati</taxon>
        <taxon>Pseudomonadota</taxon>
        <taxon>Alphaproteobacteria</taxon>
        <taxon>Hyphomicrobiales</taxon>
        <taxon>Rhizobiaceae</taxon>
        <taxon>Rhizobium/Agrobacterium group</taxon>
        <taxon>Rhizobium</taxon>
    </lineage>
</organism>
<dbReference type="CDD" id="cd04335">
    <property type="entry name" value="PrdX_deacylase"/>
    <property type="match status" value="1"/>
</dbReference>
<dbReference type="PANTHER" id="PTHR31423">
    <property type="entry name" value="YBAK DOMAIN-CONTAINING PROTEIN"/>
    <property type="match status" value="1"/>
</dbReference>
<dbReference type="InterPro" id="IPR007214">
    <property type="entry name" value="YbaK/aa-tRNA-synth-assoc-dom"/>
</dbReference>
<dbReference type="GO" id="GO:0002161">
    <property type="term" value="F:aminoacyl-tRNA deacylase activity"/>
    <property type="evidence" value="ECO:0007669"/>
    <property type="project" value="InterPro"/>
</dbReference>
<dbReference type="FunFam" id="3.90.960.10:FF:000005">
    <property type="entry name" value="Putative prolyl-tRNA synthetase"/>
    <property type="match status" value="1"/>
</dbReference>
<dbReference type="InterPro" id="IPR040285">
    <property type="entry name" value="ProX/PRXD1"/>
</dbReference>
<feature type="domain" description="YbaK/aminoacyl-tRNA synthetase-associated" evidence="2">
    <location>
        <begin position="28"/>
        <end position="154"/>
    </location>
</feature>
<comment type="similarity">
    <text evidence="1">Belongs to the PRORSD1 family.</text>
</comment>
<dbReference type="RefSeq" id="WP_075641398.1">
    <property type="nucleotide sequence ID" value="NZ_MKIM01000031.1"/>
</dbReference>
<gene>
    <name evidence="3" type="ORF">BJF95_00805</name>
</gene>
<keyword evidence="3" id="KW-0238">DNA-binding</keyword>